<dbReference type="SUPFAM" id="SSF47923">
    <property type="entry name" value="Ypt/Rab-GAP domain of gyp1p"/>
    <property type="match status" value="2"/>
</dbReference>
<feature type="region of interest" description="Disordered" evidence="1">
    <location>
        <begin position="601"/>
        <end position="641"/>
    </location>
</feature>
<feature type="domain" description="Rab-GAP TBC" evidence="2">
    <location>
        <begin position="126"/>
        <end position="351"/>
    </location>
</feature>
<dbReference type="PANTHER" id="PTHR13399">
    <property type="entry name" value="TRANSLOCON-ASSOCIATED PROTEIN TRAP , GAMMA SUBUNIT"/>
    <property type="match status" value="1"/>
</dbReference>
<evidence type="ECO:0000313" key="4">
    <source>
        <dbReference type="EMBL" id="VUZ52668.1"/>
    </source>
</evidence>
<feature type="region of interest" description="Disordered" evidence="1">
    <location>
        <begin position="466"/>
        <end position="577"/>
    </location>
</feature>
<dbReference type="PANTHER" id="PTHR13399:SF2">
    <property type="entry name" value="TRANSLOCON-ASSOCIATED PROTEIN SUBUNIT GAMMA"/>
    <property type="match status" value="1"/>
</dbReference>
<reference evidence="7" key="1">
    <citation type="submission" date="2016-04" db="UniProtKB">
        <authorList>
            <consortium name="WormBaseParasite"/>
        </authorList>
    </citation>
    <scope>IDENTIFICATION</scope>
</reference>
<evidence type="ECO:0000313" key="7">
    <source>
        <dbReference type="WBParaSite" id="HDID_0000064601-mRNA-1"/>
    </source>
</evidence>
<dbReference type="PROSITE" id="PS50086">
    <property type="entry name" value="TBC_RABGAP"/>
    <property type="match status" value="1"/>
</dbReference>
<proteinExistence type="predicted"/>
<feature type="compositionally biased region" description="Polar residues" evidence="1">
    <location>
        <begin position="718"/>
        <end position="728"/>
    </location>
</feature>
<sequence length="804" mass="90049">MCEVRCEDLSSSGNSSTLLISNDDDNQWVACGRKLRRNNTSRLNEEEEFRQNNSAMFIDLPLELCDPMRRKITSLKPSLTPGAGTRIVRRKKPSKQDFMDEPVCDSQEAFRQWREAMRSMARLPEGIPNQFRRKIWFILATHQLNSQHINWPRLVQTVFAPKSQAHGASEAEERLGKQIEKDLHRTGFCSLFGQSEADRSVLKRVLTAYARWNRRVGYCQGFNILASVILSVMEKDEEAALKVMIYLVDYVLPESYFARNLQALSVDVVVFRDLLALCQPSLAAHLQKLQKEATIESMNYGSEGDTSRKSRLEFEPPLTDLYAIQWFVTLFSTSLPMSTVLRIWDAVLLEGSEVGLRAGLVVMEILSEDIMQLTSSDKFYSSMTQWLEEIAEGNSNVSTPEFIRLMYDIAPLPWPRLDDLRRRYAAASEVGKAPTLRYPASYGDGYDEVAGRAKAKWWWNIKPRQADESVKSPRPKNTRIHSEPRSPKGEISDTKTLSAKSSTTQLQSQGSPCPSEPDSSRYQSADELLPADLSEPNSPVKRPVNCPQQEQVVRTTSPPFAVNNEHCATPTSPTEQLRKSYQLDDNFLQTINEWQRRNAAALVRDQDSSESERSDEYVTPAEMSPAKSKPNSSGEASPDAVQKVGKTLLSIAAQKRLAEIANSEEDSEKSHINSLPLSLQRKSILARTILRDRTQPKKPFFPRPNTFITPSSPTITPRNSMRQNTISPVPQLPSSASAFTTPSSPTVSFTSGTRTQASMRIRSEESDESTVASPPWAAAMAAIGASSSRPVDSISKELTHSSLS</sequence>
<feature type="compositionally biased region" description="Basic and acidic residues" evidence="1">
    <location>
        <begin position="604"/>
        <end position="616"/>
    </location>
</feature>
<protein>
    <submittedName>
        <fullName evidence="7">Rab-GAP TBC domain-containing protein</fullName>
    </submittedName>
</protein>
<dbReference type="OrthoDB" id="289721at2759"/>
<feature type="compositionally biased region" description="Polar residues" evidence="1">
    <location>
        <begin position="494"/>
        <end position="512"/>
    </location>
</feature>
<dbReference type="Proteomes" id="UP000274504">
    <property type="component" value="Unassembled WGS sequence"/>
</dbReference>
<dbReference type="AlphaFoldDB" id="A0A158QBX7"/>
<feature type="compositionally biased region" description="Polar residues" evidence="1">
    <location>
        <begin position="546"/>
        <end position="558"/>
    </location>
</feature>
<dbReference type="Proteomes" id="UP000321570">
    <property type="component" value="Unassembled WGS sequence"/>
</dbReference>
<dbReference type="Gene3D" id="1.10.8.270">
    <property type="entry name" value="putative rabgap domain of human tbc1 domain family member 14 like domains"/>
    <property type="match status" value="1"/>
</dbReference>
<gene>
    <name evidence="3" type="ORF">HDID_LOCUS647</name>
    <name evidence="4" type="ORF">WMSIL1_LOCUS11146</name>
</gene>
<feature type="compositionally biased region" description="Low complexity" evidence="1">
    <location>
        <begin position="733"/>
        <end position="751"/>
    </location>
</feature>
<dbReference type="InterPro" id="IPR000195">
    <property type="entry name" value="Rab-GAP-TBC_dom"/>
</dbReference>
<evidence type="ECO:0000259" key="2">
    <source>
        <dbReference type="PROSITE" id="PS50086"/>
    </source>
</evidence>
<keyword evidence="6" id="KW-1185">Reference proteome</keyword>
<dbReference type="GO" id="GO:0005783">
    <property type="term" value="C:endoplasmic reticulum"/>
    <property type="evidence" value="ECO:0007669"/>
    <property type="project" value="TreeGrafter"/>
</dbReference>
<feature type="compositionally biased region" description="Low complexity" evidence="1">
    <location>
        <begin position="772"/>
        <end position="788"/>
    </location>
</feature>
<reference evidence="4 6" key="3">
    <citation type="submission" date="2019-07" db="EMBL/GenBank/DDBJ databases">
        <authorList>
            <person name="Jastrzebski P J."/>
            <person name="Paukszto L."/>
            <person name="Jastrzebski P J."/>
        </authorList>
    </citation>
    <scope>NUCLEOTIDE SEQUENCE [LARGE SCALE GENOMIC DNA]</scope>
    <source>
        <strain evidence="4 6">WMS-il1</strain>
    </source>
</reference>
<evidence type="ECO:0000313" key="6">
    <source>
        <dbReference type="Proteomes" id="UP000321570"/>
    </source>
</evidence>
<accession>A0A158QBX7</accession>
<feature type="compositionally biased region" description="Basic and acidic residues" evidence="1">
    <location>
        <begin position="794"/>
        <end position="804"/>
    </location>
</feature>
<dbReference type="WBParaSite" id="HDID_0000064601-mRNA-1">
    <property type="protein sequence ID" value="HDID_0000064601-mRNA-1"/>
    <property type="gene ID" value="HDID_0000064601"/>
</dbReference>
<feature type="compositionally biased region" description="Basic and acidic residues" evidence="1">
    <location>
        <begin position="480"/>
        <end position="493"/>
    </location>
</feature>
<dbReference type="Gene3D" id="1.10.472.80">
    <property type="entry name" value="Ypt/Rab-GAP domain of gyp1p, domain 3"/>
    <property type="match status" value="1"/>
</dbReference>
<evidence type="ECO:0000256" key="1">
    <source>
        <dbReference type="SAM" id="MobiDB-lite"/>
    </source>
</evidence>
<dbReference type="Pfam" id="PF00566">
    <property type="entry name" value="RabGAP-TBC"/>
    <property type="match status" value="2"/>
</dbReference>
<organism evidence="7">
    <name type="scientific">Hymenolepis diminuta</name>
    <name type="common">Rat tapeworm</name>
    <dbReference type="NCBI Taxonomy" id="6216"/>
    <lineage>
        <taxon>Eukaryota</taxon>
        <taxon>Metazoa</taxon>
        <taxon>Spiralia</taxon>
        <taxon>Lophotrochozoa</taxon>
        <taxon>Platyhelminthes</taxon>
        <taxon>Cestoda</taxon>
        <taxon>Eucestoda</taxon>
        <taxon>Cyclophyllidea</taxon>
        <taxon>Hymenolepididae</taxon>
        <taxon>Hymenolepis</taxon>
    </lineage>
</organism>
<evidence type="ECO:0000313" key="3">
    <source>
        <dbReference type="EMBL" id="VDL17167.1"/>
    </source>
</evidence>
<dbReference type="EMBL" id="CABIJS010000521">
    <property type="protein sequence ID" value="VUZ52668.1"/>
    <property type="molecule type" value="Genomic_DNA"/>
</dbReference>
<name>A0A158QBX7_HYMDI</name>
<dbReference type="SMART" id="SM00164">
    <property type="entry name" value="TBC"/>
    <property type="match status" value="1"/>
</dbReference>
<dbReference type="STRING" id="6216.A0A158QBX7"/>
<dbReference type="EMBL" id="UYSG01000089">
    <property type="protein sequence ID" value="VDL17167.1"/>
    <property type="molecule type" value="Genomic_DNA"/>
</dbReference>
<feature type="region of interest" description="Disordered" evidence="1">
    <location>
        <begin position="695"/>
        <end position="804"/>
    </location>
</feature>
<evidence type="ECO:0000313" key="5">
    <source>
        <dbReference type="Proteomes" id="UP000274504"/>
    </source>
</evidence>
<feature type="compositionally biased region" description="Low complexity" evidence="1">
    <location>
        <begin position="708"/>
        <end position="717"/>
    </location>
</feature>
<reference evidence="3 5" key="2">
    <citation type="submission" date="2018-11" db="EMBL/GenBank/DDBJ databases">
        <authorList>
            <consortium name="Pathogen Informatics"/>
        </authorList>
    </citation>
    <scope>NUCLEOTIDE SEQUENCE [LARGE SCALE GENOMIC DNA]</scope>
</reference>
<dbReference type="InterPro" id="IPR035969">
    <property type="entry name" value="Rab-GAP_TBC_sf"/>
</dbReference>